<evidence type="ECO:0000313" key="3">
    <source>
        <dbReference type="Proteomes" id="UP000642571"/>
    </source>
</evidence>
<sequence length="178" mass="20174">MVKHSNQWAFYLTLICSVTGIYSFYSHLNNTWLLAPPTYILLLISLLVFALGVIGFQDRRAWKTKMRSWITLFMAILLILSLLIVLAFTSFFSDVGTNEYLKTVSSPNHNHSIDFYSFDAGATGSFGVTGELDGPLWFKKRVYYEEGVNSVAIEWESDTTLIINGNTLNLSQEGTYEE</sequence>
<feature type="transmembrane region" description="Helical" evidence="1">
    <location>
        <begin position="68"/>
        <end position="92"/>
    </location>
</feature>
<keyword evidence="1" id="KW-0472">Membrane</keyword>
<proteinExistence type="predicted"/>
<accession>A0ABQ1QFQ3</accession>
<keyword evidence="1" id="KW-1133">Transmembrane helix</keyword>
<gene>
    <name evidence="2" type="ORF">GCM10011389_35960</name>
</gene>
<comment type="caution">
    <text evidence="2">The sequence shown here is derived from an EMBL/GenBank/DDBJ whole genome shotgun (WGS) entry which is preliminary data.</text>
</comment>
<protein>
    <submittedName>
        <fullName evidence="2">Uncharacterized protein</fullName>
    </submittedName>
</protein>
<evidence type="ECO:0000256" key="1">
    <source>
        <dbReference type="SAM" id="Phobius"/>
    </source>
</evidence>
<reference evidence="3" key="1">
    <citation type="journal article" date="2019" name="Int. J. Syst. Evol. Microbiol.">
        <title>The Global Catalogue of Microorganisms (GCM) 10K type strain sequencing project: providing services to taxonomists for standard genome sequencing and annotation.</title>
        <authorList>
            <consortium name="The Broad Institute Genomics Platform"/>
            <consortium name="The Broad Institute Genome Sequencing Center for Infectious Disease"/>
            <person name="Wu L."/>
            <person name="Ma J."/>
        </authorList>
    </citation>
    <scope>NUCLEOTIDE SEQUENCE [LARGE SCALE GENOMIC DNA]</scope>
    <source>
        <strain evidence="3">CGMCC 1.15353</strain>
    </source>
</reference>
<dbReference type="Pfam" id="PF17428">
    <property type="entry name" value="DUF5412"/>
    <property type="match status" value="1"/>
</dbReference>
<evidence type="ECO:0000313" key="2">
    <source>
        <dbReference type="EMBL" id="GGD25116.1"/>
    </source>
</evidence>
<feature type="transmembrane region" description="Helical" evidence="1">
    <location>
        <begin position="37"/>
        <end position="56"/>
    </location>
</feature>
<keyword evidence="3" id="KW-1185">Reference proteome</keyword>
<feature type="transmembrane region" description="Helical" evidence="1">
    <location>
        <begin position="7"/>
        <end position="25"/>
    </location>
</feature>
<keyword evidence="1" id="KW-0812">Transmembrane</keyword>
<dbReference type="EMBL" id="BMIN01000021">
    <property type="protein sequence ID" value="GGD25116.1"/>
    <property type="molecule type" value="Genomic_DNA"/>
</dbReference>
<dbReference type="InterPro" id="IPR035406">
    <property type="entry name" value="DUF5412"/>
</dbReference>
<dbReference type="Proteomes" id="UP000642571">
    <property type="component" value="Unassembled WGS sequence"/>
</dbReference>
<name>A0ABQ1QFQ3_9BACI</name>
<organism evidence="2 3">
    <name type="scientific">Pontibacillus salipaludis</name>
    <dbReference type="NCBI Taxonomy" id="1697394"/>
    <lineage>
        <taxon>Bacteria</taxon>
        <taxon>Bacillati</taxon>
        <taxon>Bacillota</taxon>
        <taxon>Bacilli</taxon>
        <taxon>Bacillales</taxon>
        <taxon>Bacillaceae</taxon>
        <taxon>Pontibacillus</taxon>
    </lineage>
</organism>